<feature type="domain" description="ABC transporter" evidence="4">
    <location>
        <begin position="11"/>
        <end position="101"/>
    </location>
</feature>
<sequence length="156" mass="17891">MHSISNKEQSILRNYHLGFIYQLHHLLLDFNVIENVAMPLLIQKKNKSTAFERAYNILKNIGIEGKSNNYPSELSGGERQRVAIARALVTKPSLVVADEPTGHLDKKNSHHILDLFLRFNDKYQITFLIVTHDLGLFKNIPLKIRLESGKLYKVSL</sequence>
<reference evidence="5 6" key="1">
    <citation type="submission" date="2018-10" db="EMBL/GenBank/DDBJ databases">
        <title>Comparative functional genomics of the obligate endosymbiont Buchnera aphidicola.</title>
        <authorList>
            <person name="Chong R.A."/>
        </authorList>
    </citation>
    <scope>NUCLEOTIDE SEQUENCE [LARGE SCALE GENOMIC DNA]</scope>
    <source>
        <strain evidence="5 6">Mrh</strain>
    </source>
</reference>
<dbReference type="InterPro" id="IPR003439">
    <property type="entry name" value="ABC_transporter-like_ATP-bd"/>
</dbReference>
<dbReference type="Pfam" id="PF00005">
    <property type="entry name" value="ABC_tran"/>
    <property type="match status" value="1"/>
</dbReference>
<dbReference type="InterPro" id="IPR027417">
    <property type="entry name" value="P-loop_NTPase"/>
</dbReference>
<dbReference type="EMBL" id="CP033004">
    <property type="protein sequence ID" value="QCI23301.1"/>
    <property type="molecule type" value="Genomic_DNA"/>
</dbReference>
<evidence type="ECO:0000256" key="2">
    <source>
        <dbReference type="ARBA" id="ARBA00022741"/>
    </source>
</evidence>
<dbReference type="PROSITE" id="PS00211">
    <property type="entry name" value="ABC_TRANSPORTER_1"/>
    <property type="match status" value="1"/>
</dbReference>
<comment type="similarity">
    <text evidence="1">Belongs to the ABC transporter superfamily.</text>
</comment>
<keyword evidence="3 5" id="KW-0067">ATP-binding</keyword>
<dbReference type="AlphaFoldDB" id="A0A4D6YAF1"/>
<evidence type="ECO:0000313" key="5">
    <source>
        <dbReference type="EMBL" id="QCI23301.1"/>
    </source>
</evidence>
<dbReference type="InterPro" id="IPR015854">
    <property type="entry name" value="ABC_transpr_LolD-like"/>
</dbReference>
<dbReference type="GO" id="GO:0005886">
    <property type="term" value="C:plasma membrane"/>
    <property type="evidence" value="ECO:0007669"/>
    <property type="project" value="TreeGrafter"/>
</dbReference>
<dbReference type="SUPFAM" id="SSF52540">
    <property type="entry name" value="P-loop containing nucleoside triphosphate hydrolases"/>
    <property type="match status" value="1"/>
</dbReference>
<dbReference type="Gene3D" id="3.40.50.300">
    <property type="entry name" value="P-loop containing nucleotide triphosphate hydrolases"/>
    <property type="match status" value="1"/>
</dbReference>
<dbReference type="InterPro" id="IPR017871">
    <property type="entry name" value="ABC_transporter-like_CS"/>
</dbReference>
<evidence type="ECO:0000256" key="1">
    <source>
        <dbReference type="ARBA" id="ARBA00005417"/>
    </source>
</evidence>
<dbReference type="GO" id="GO:0016887">
    <property type="term" value="F:ATP hydrolysis activity"/>
    <property type="evidence" value="ECO:0007669"/>
    <property type="project" value="InterPro"/>
</dbReference>
<dbReference type="GO" id="GO:0022857">
    <property type="term" value="F:transmembrane transporter activity"/>
    <property type="evidence" value="ECO:0007669"/>
    <property type="project" value="TreeGrafter"/>
</dbReference>
<proteinExistence type="inferred from homology"/>
<evidence type="ECO:0000313" key="6">
    <source>
        <dbReference type="Proteomes" id="UP000298566"/>
    </source>
</evidence>
<organism evidence="5 6">
    <name type="scientific">Buchnera aphidicola subsp. Melaphis rhois</name>
    <dbReference type="NCBI Taxonomy" id="118103"/>
    <lineage>
        <taxon>Bacteria</taxon>
        <taxon>Pseudomonadati</taxon>
        <taxon>Pseudomonadota</taxon>
        <taxon>Gammaproteobacteria</taxon>
        <taxon>Enterobacterales</taxon>
        <taxon>Erwiniaceae</taxon>
        <taxon>Buchnera</taxon>
    </lineage>
</organism>
<name>A0A4D6YAF1_BUCMH</name>
<keyword evidence="2" id="KW-0547">Nucleotide-binding</keyword>
<gene>
    <name evidence="5" type="ORF">D9V73_01405</name>
</gene>
<dbReference type="PANTHER" id="PTHR24220">
    <property type="entry name" value="IMPORT ATP-BINDING PROTEIN"/>
    <property type="match status" value="1"/>
</dbReference>
<dbReference type="GO" id="GO:0005524">
    <property type="term" value="F:ATP binding"/>
    <property type="evidence" value="ECO:0007669"/>
    <property type="project" value="UniProtKB-KW"/>
</dbReference>
<dbReference type="GO" id="GO:0089705">
    <property type="term" value="P:protein localization to outer membrane"/>
    <property type="evidence" value="ECO:0007669"/>
    <property type="project" value="TreeGrafter"/>
</dbReference>
<evidence type="ECO:0000256" key="3">
    <source>
        <dbReference type="ARBA" id="ARBA00022840"/>
    </source>
</evidence>
<accession>A0A4D6YAF1</accession>
<evidence type="ECO:0000259" key="4">
    <source>
        <dbReference type="Pfam" id="PF00005"/>
    </source>
</evidence>
<dbReference type="GO" id="GO:0044874">
    <property type="term" value="P:lipoprotein localization to outer membrane"/>
    <property type="evidence" value="ECO:0007669"/>
    <property type="project" value="TreeGrafter"/>
</dbReference>
<protein>
    <submittedName>
        <fullName evidence="5">ATP-binding cassette domain-containing protein</fullName>
    </submittedName>
</protein>
<dbReference type="Proteomes" id="UP000298566">
    <property type="component" value="Chromosome"/>
</dbReference>
<dbReference type="PANTHER" id="PTHR24220:SF689">
    <property type="entry name" value="LIPOPROTEIN-RELEASING SYSTEM ATP-BINDING PROTEIN LOLD"/>
    <property type="match status" value="1"/>
</dbReference>